<gene>
    <name evidence="2" type="ORF">PHAVU_008G087500g</name>
</gene>
<dbReference type="Gramene" id="ESW12135">
    <property type="protein sequence ID" value="ESW12135"/>
    <property type="gene ID" value="PHAVU_008G087500g"/>
</dbReference>
<feature type="compositionally biased region" description="Polar residues" evidence="1">
    <location>
        <begin position="111"/>
        <end position="136"/>
    </location>
</feature>
<dbReference type="Pfam" id="PF03004">
    <property type="entry name" value="Transposase_24"/>
    <property type="match status" value="1"/>
</dbReference>
<feature type="compositionally biased region" description="Low complexity" evidence="1">
    <location>
        <begin position="224"/>
        <end position="235"/>
    </location>
</feature>
<dbReference type="InterPro" id="IPR004252">
    <property type="entry name" value="Probable_transposase_24"/>
</dbReference>
<dbReference type="OrthoDB" id="1429956at2759"/>
<feature type="compositionally biased region" description="Polar residues" evidence="1">
    <location>
        <begin position="33"/>
        <end position="44"/>
    </location>
</feature>
<dbReference type="AlphaFoldDB" id="V7B3M5"/>
<evidence type="ECO:0000256" key="1">
    <source>
        <dbReference type="SAM" id="MobiDB-lite"/>
    </source>
</evidence>
<dbReference type="Proteomes" id="UP000000226">
    <property type="component" value="Chromosome 8"/>
</dbReference>
<feature type="region of interest" description="Disordered" evidence="1">
    <location>
        <begin position="107"/>
        <end position="145"/>
    </location>
</feature>
<protein>
    <submittedName>
        <fullName evidence="2">Uncharacterized protein</fullName>
    </submittedName>
</protein>
<accession>V7B3M5</accession>
<feature type="region of interest" description="Disordered" evidence="1">
    <location>
        <begin position="23"/>
        <end position="71"/>
    </location>
</feature>
<evidence type="ECO:0000313" key="2">
    <source>
        <dbReference type="EMBL" id="ESW12135.1"/>
    </source>
</evidence>
<organism evidence="2 3">
    <name type="scientific">Phaseolus vulgaris</name>
    <name type="common">Kidney bean</name>
    <name type="synonym">French bean</name>
    <dbReference type="NCBI Taxonomy" id="3885"/>
    <lineage>
        <taxon>Eukaryota</taxon>
        <taxon>Viridiplantae</taxon>
        <taxon>Streptophyta</taxon>
        <taxon>Embryophyta</taxon>
        <taxon>Tracheophyta</taxon>
        <taxon>Spermatophyta</taxon>
        <taxon>Magnoliopsida</taxon>
        <taxon>eudicotyledons</taxon>
        <taxon>Gunneridae</taxon>
        <taxon>Pentapetalae</taxon>
        <taxon>rosids</taxon>
        <taxon>fabids</taxon>
        <taxon>Fabales</taxon>
        <taxon>Fabaceae</taxon>
        <taxon>Papilionoideae</taxon>
        <taxon>50 kb inversion clade</taxon>
        <taxon>NPAAA clade</taxon>
        <taxon>indigoferoid/millettioid clade</taxon>
        <taxon>Phaseoleae</taxon>
        <taxon>Phaseolus</taxon>
    </lineage>
</organism>
<feature type="region of interest" description="Disordered" evidence="1">
    <location>
        <begin position="325"/>
        <end position="344"/>
    </location>
</feature>
<name>V7B3M5_PHAVU</name>
<feature type="region of interest" description="Disordered" evidence="1">
    <location>
        <begin position="219"/>
        <end position="238"/>
    </location>
</feature>
<dbReference type="EMBL" id="CM002295">
    <property type="protein sequence ID" value="ESW12135.1"/>
    <property type="molecule type" value="Genomic_DNA"/>
</dbReference>
<dbReference type="OMA" id="PPMMAMI"/>
<evidence type="ECO:0000313" key="3">
    <source>
        <dbReference type="Proteomes" id="UP000000226"/>
    </source>
</evidence>
<sequence>MGGEEVDLQLLNETDIDEQYEEEYISSEDNIESDFSNTDTSSMTPRGRGGGRRPPNRGGRGVRVDDISLPNTNIRPSFVLPTTMESIHPIYEGPPLPTLHDQDIEHHVGESNPTSFSTKPTMNQPSPIQDSLTPDNEFSPANGPSNVISRIIKQKYDEPSPTWKKVRLELKDRWFGEFKTKELERQPTAWEVVERTKKLKTGQWVNDKTHDLAEKYKKHRKEAQQQQMLESESSQNSHVASIDDNEIYIDVVGDGNKKGNVYGLGVLSKRFNSSTSAHSTTSQAPVVHQIEEMREIIQKLNNELMTKHVKERSLEEKMELLMKTHEEQSERMRKQDEFMRKQNE</sequence>
<feature type="compositionally biased region" description="Acidic residues" evidence="1">
    <location>
        <begin position="23"/>
        <end position="32"/>
    </location>
</feature>
<keyword evidence="3" id="KW-1185">Reference proteome</keyword>
<reference evidence="3" key="1">
    <citation type="journal article" date="2014" name="Nat. Genet.">
        <title>A reference genome for common bean and genome-wide analysis of dual domestications.</title>
        <authorList>
            <person name="Schmutz J."/>
            <person name="McClean P.E."/>
            <person name="Mamidi S."/>
            <person name="Wu G.A."/>
            <person name="Cannon S.B."/>
            <person name="Grimwood J."/>
            <person name="Jenkins J."/>
            <person name="Shu S."/>
            <person name="Song Q."/>
            <person name="Chavarro C."/>
            <person name="Torres-Torres M."/>
            <person name="Geffroy V."/>
            <person name="Moghaddam S.M."/>
            <person name="Gao D."/>
            <person name="Abernathy B."/>
            <person name="Barry K."/>
            <person name="Blair M."/>
            <person name="Brick M.A."/>
            <person name="Chovatia M."/>
            <person name="Gepts P."/>
            <person name="Goodstein D.M."/>
            <person name="Gonzales M."/>
            <person name="Hellsten U."/>
            <person name="Hyten D.L."/>
            <person name="Jia G."/>
            <person name="Kelly J.D."/>
            <person name="Kudrna D."/>
            <person name="Lee R."/>
            <person name="Richard M.M."/>
            <person name="Miklas P.N."/>
            <person name="Osorno J.M."/>
            <person name="Rodrigues J."/>
            <person name="Thareau V."/>
            <person name="Urrea C.A."/>
            <person name="Wang M."/>
            <person name="Yu Y."/>
            <person name="Zhang M."/>
            <person name="Wing R.A."/>
            <person name="Cregan P.B."/>
            <person name="Rokhsar D.S."/>
            <person name="Jackson S.A."/>
        </authorList>
    </citation>
    <scope>NUCLEOTIDE SEQUENCE [LARGE SCALE GENOMIC DNA]</scope>
    <source>
        <strain evidence="3">cv. G19833</strain>
    </source>
</reference>
<proteinExistence type="predicted"/>